<name>A0A177AYY1_9BILA</name>
<reference evidence="1 2" key="1">
    <citation type="submission" date="2016-04" db="EMBL/GenBank/DDBJ databases">
        <title>The genome of Intoshia linei affirms orthonectids as highly simplified spiralians.</title>
        <authorList>
            <person name="Mikhailov K.V."/>
            <person name="Slusarev G.S."/>
            <person name="Nikitin M.A."/>
            <person name="Logacheva M.D."/>
            <person name="Penin A."/>
            <person name="Aleoshin V."/>
            <person name="Panchin Y.V."/>
        </authorList>
    </citation>
    <scope>NUCLEOTIDE SEQUENCE [LARGE SCALE GENOMIC DNA]</scope>
    <source>
        <strain evidence="1">Intl2013</strain>
        <tissue evidence="1">Whole animal</tissue>
    </source>
</reference>
<protein>
    <submittedName>
        <fullName evidence="1">Uncharacterized protein</fullName>
    </submittedName>
</protein>
<keyword evidence="2" id="KW-1185">Reference proteome</keyword>
<evidence type="ECO:0000313" key="2">
    <source>
        <dbReference type="Proteomes" id="UP000078046"/>
    </source>
</evidence>
<accession>A0A177AYY1</accession>
<dbReference type="Proteomes" id="UP000078046">
    <property type="component" value="Unassembled WGS sequence"/>
</dbReference>
<organism evidence="1 2">
    <name type="scientific">Intoshia linei</name>
    <dbReference type="NCBI Taxonomy" id="1819745"/>
    <lineage>
        <taxon>Eukaryota</taxon>
        <taxon>Metazoa</taxon>
        <taxon>Spiralia</taxon>
        <taxon>Lophotrochozoa</taxon>
        <taxon>Mesozoa</taxon>
        <taxon>Orthonectida</taxon>
        <taxon>Rhopaluridae</taxon>
        <taxon>Intoshia</taxon>
    </lineage>
</organism>
<comment type="caution">
    <text evidence="1">The sequence shown here is derived from an EMBL/GenBank/DDBJ whole genome shotgun (WGS) entry which is preliminary data.</text>
</comment>
<proteinExistence type="predicted"/>
<dbReference type="EMBL" id="LWCA01000949">
    <property type="protein sequence ID" value="OAF66384.1"/>
    <property type="molecule type" value="Genomic_DNA"/>
</dbReference>
<evidence type="ECO:0000313" key="1">
    <source>
        <dbReference type="EMBL" id="OAF66384.1"/>
    </source>
</evidence>
<dbReference type="AlphaFoldDB" id="A0A177AYY1"/>
<gene>
    <name evidence="1" type="ORF">A3Q56_05890</name>
</gene>
<sequence length="447" mass="52474">MTNIQNEAFYVKLRNIYGNCKISNIHKEQLKNLSYKLGKSENTSLNKNVTVNNVKSKFYEKINSKKFDWKDCLIDNRKRFQPKQLSNEILSNYLSTSSIKSGVLNVDQKWAINSKDVKMRNEKCLKNYNNKQYQYEKKKNTYEIVENDTNDIKNIVNNDNYKFYQYDEISNCIVNKFFNFNICFSKEKIEKKPENNQTTVNIPKSANSTQKIIKSNKVINSSYIDDLSSFARVLSINQSKSSISPNDNHISKYNRHISSKSVHHMNNYYEDQYHVKTKLIKPKIMRVKTAPVIRSGELSLYAKTLLSNDKNVQQNKINYKLYLNKSEKGKICRKKLSKSCTNLNRGCRPQKCIQNNQCFKACLTSVSTREDLKINSNCENDVVNKFFNDKHNLKLVKINLFNKNRIFKGTCCRYWQKSNYDNFQYKFQNQNCSNDGQVKFIPIVISK</sequence>